<sequence>MKKILLAFVVMSSYLTGYTTSSYAEDGYQVIPFKAELTKQSLNFDKKNLFAVTLPDYVVEGTKFYGIKGSFTTKTLQYIVSGKDKTNSETLFNLLSSTTDACPSQGEVADGYNVIFNKYGGYSYNTAIVKQNVAGVQTFNYDYKLSDGIPMKFGKGRCVFLSMDGSDFANQNYTMKADLNLIIKVPNPKAVKTYSLDGEFSPGIYPLVSYVVIPVTKDGANNTVPAGTLTSVYGNASMMNPLATLKNWQGHNQIAVYKNGSCQEAFLNHSPTKFMWQDTESSMHGLGNSINWSTSNVVSDMTLSGSGRGVDIKQMSGNNKLPIHLEAGDCVAHAIVNTFDQPTDNTFQFNQETQTHFTVIPD</sequence>
<feature type="chain" id="PRO_5046626787" evidence="1">
    <location>
        <begin position="25"/>
        <end position="362"/>
    </location>
</feature>
<evidence type="ECO:0000313" key="2">
    <source>
        <dbReference type="EMBL" id="MDI2111992.1"/>
    </source>
</evidence>
<proteinExistence type="predicted"/>
<dbReference type="RefSeq" id="WP_281461670.1">
    <property type="nucleotide sequence ID" value="NZ_JASBAN010000001.1"/>
</dbReference>
<evidence type="ECO:0000256" key="1">
    <source>
        <dbReference type="SAM" id="SignalP"/>
    </source>
</evidence>
<comment type="caution">
    <text evidence="2">The sequence shown here is derived from an EMBL/GenBank/DDBJ whole genome shotgun (WGS) entry which is preliminary data.</text>
</comment>
<organism evidence="2 3">
    <name type="scientific">Commensalibacter nepenthis</name>
    <dbReference type="NCBI Taxonomy" id="3043872"/>
    <lineage>
        <taxon>Bacteria</taxon>
        <taxon>Pseudomonadati</taxon>
        <taxon>Pseudomonadota</taxon>
        <taxon>Alphaproteobacteria</taxon>
        <taxon>Acetobacterales</taxon>
        <taxon>Acetobacteraceae</taxon>
    </lineage>
</organism>
<name>A0ABT6Q523_9PROT</name>
<keyword evidence="3" id="KW-1185">Reference proteome</keyword>
<gene>
    <name evidence="2" type="ORF">QJV33_01590</name>
</gene>
<keyword evidence="1" id="KW-0732">Signal</keyword>
<protein>
    <submittedName>
        <fullName evidence="2">Uncharacterized protein</fullName>
    </submittedName>
</protein>
<dbReference type="EMBL" id="JASBAN010000001">
    <property type="protein sequence ID" value="MDI2111992.1"/>
    <property type="molecule type" value="Genomic_DNA"/>
</dbReference>
<feature type="signal peptide" evidence="1">
    <location>
        <begin position="1"/>
        <end position="24"/>
    </location>
</feature>
<reference evidence="2" key="1">
    <citation type="submission" date="2023-05" db="EMBL/GenBank/DDBJ databases">
        <title>Whole genome sequence of Commensalibacter sp.</title>
        <authorList>
            <person name="Charoenyingcharoen P."/>
            <person name="Yukphan P."/>
        </authorList>
    </citation>
    <scope>NUCLEOTIDE SEQUENCE</scope>
    <source>
        <strain evidence="2">TBRC 10068</strain>
    </source>
</reference>
<accession>A0ABT6Q523</accession>
<evidence type="ECO:0000313" key="3">
    <source>
        <dbReference type="Proteomes" id="UP001431775"/>
    </source>
</evidence>
<dbReference type="Proteomes" id="UP001431775">
    <property type="component" value="Unassembled WGS sequence"/>
</dbReference>